<keyword evidence="2" id="KW-1185">Reference proteome</keyword>
<name>A0A9Q3KWE0_9BASI</name>
<gene>
    <name evidence="1" type="ORF">O181_127111</name>
</gene>
<organism evidence="1 2">
    <name type="scientific">Austropuccinia psidii MF-1</name>
    <dbReference type="NCBI Taxonomy" id="1389203"/>
    <lineage>
        <taxon>Eukaryota</taxon>
        <taxon>Fungi</taxon>
        <taxon>Dikarya</taxon>
        <taxon>Basidiomycota</taxon>
        <taxon>Pucciniomycotina</taxon>
        <taxon>Pucciniomycetes</taxon>
        <taxon>Pucciniales</taxon>
        <taxon>Sphaerophragmiaceae</taxon>
        <taxon>Austropuccinia</taxon>
    </lineage>
</organism>
<accession>A0A9Q3KWE0</accession>
<dbReference type="OrthoDB" id="3250324at2759"/>
<sequence length="139" mass="15434">MANDIQAVTDSFCAKTQAIGFMEHTIHLAAQEGISALLHPTPGFPFGTEERIGPMAISKLINQPDGYNLNYKLMISKISCLSLYLHQSPQCRKKIATTVKLMCDDEGKTTKANSLFSYVFTCWNLAYNILKKGWDLKGA</sequence>
<evidence type="ECO:0000313" key="2">
    <source>
        <dbReference type="Proteomes" id="UP000765509"/>
    </source>
</evidence>
<reference evidence="1" key="1">
    <citation type="submission" date="2021-03" db="EMBL/GenBank/DDBJ databases">
        <title>Draft genome sequence of rust myrtle Austropuccinia psidii MF-1, a brazilian biotype.</title>
        <authorList>
            <person name="Quecine M.C."/>
            <person name="Pachon D.M.R."/>
            <person name="Bonatelli M.L."/>
            <person name="Correr F.H."/>
            <person name="Franceschini L.M."/>
            <person name="Leite T.F."/>
            <person name="Margarido G.R.A."/>
            <person name="Almeida C.A."/>
            <person name="Ferrarezi J.A."/>
            <person name="Labate C.A."/>
        </authorList>
    </citation>
    <scope>NUCLEOTIDE SEQUENCE</scope>
    <source>
        <strain evidence="1">MF-1</strain>
    </source>
</reference>
<dbReference type="EMBL" id="AVOT02126928">
    <property type="protein sequence ID" value="MBW0587396.1"/>
    <property type="molecule type" value="Genomic_DNA"/>
</dbReference>
<protein>
    <submittedName>
        <fullName evidence="1">Uncharacterized protein</fullName>
    </submittedName>
</protein>
<comment type="caution">
    <text evidence="1">The sequence shown here is derived from an EMBL/GenBank/DDBJ whole genome shotgun (WGS) entry which is preliminary data.</text>
</comment>
<dbReference type="AlphaFoldDB" id="A0A9Q3KWE0"/>
<evidence type="ECO:0000313" key="1">
    <source>
        <dbReference type="EMBL" id="MBW0587396.1"/>
    </source>
</evidence>
<dbReference type="Proteomes" id="UP000765509">
    <property type="component" value="Unassembled WGS sequence"/>
</dbReference>
<proteinExistence type="predicted"/>